<dbReference type="AlphaFoldDB" id="A0A1Y6K3K4"/>
<dbReference type="EMBL" id="LT859958">
    <property type="protein sequence ID" value="SMX54243.1"/>
    <property type="molecule type" value="Genomic_DNA"/>
</dbReference>
<dbReference type="InterPro" id="IPR014710">
    <property type="entry name" value="RmlC-like_jellyroll"/>
</dbReference>
<keyword evidence="3 4" id="KW-0413">Isomerase</keyword>
<feature type="active site" description="Proton acceptor" evidence="1">
    <location>
        <position position="62"/>
    </location>
</feature>
<dbReference type="CDD" id="cd00438">
    <property type="entry name" value="cupin_RmlC"/>
    <property type="match status" value="1"/>
</dbReference>
<organism evidence="4 5">
    <name type="scientific">Candidatus Brevifilum fermentans</name>
    <dbReference type="NCBI Taxonomy" id="1986204"/>
    <lineage>
        <taxon>Bacteria</taxon>
        <taxon>Bacillati</taxon>
        <taxon>Chloroflexota</taxon>
        <taxon>Anaerolineae</taxon>
        <taxon>Anaerolineales</taxon>
        <taxon>Anaerolineaceae</taxon>
        <taxon>Candidatus Brevifilum</taxon>
    </lineage>
</organism>
<protein>
    <recommendedName>
        <fullName evidence="3">dTDP-4-dehydrorhamnose 3,5-epimerase</fullName>
        <ecNumber evidence="3">5.1.3.13</ecNumber>
    </recommendedName>
    <alternativeName>
        <fullName evidence="3">Thymidine diphospho-4-keto-rhamnose 3,5-epimerase</fullName>
    </alternativeName>
</protein>
<dbReference type="Pfam" id="PF00908">
    <property type="entry name" value="dTDP_sugar_isom"/>
    <property type="match status" value="1"/>
</dbReference>
<dbReference type="PANTHER" id="PTHR21047">
    <property type="entry name" value="DTDP-6-DEOXY-D-GLUCOSE-3,5 EPIMERASE"/>
    <property type="match status" value="1"/>
</dbReference>
<comment type="function">
    <text evidence="3">Catalyzes the epimerization of the C3' and C5'positions of dTDP-6-deoxy-D-xylo-4-hexulose, forming dTDP-6-deoxy-L-lyxo-4-hexulose.</text>
</comment>
<proteinExistence type="inferred from homology"/>
<comment type="subunit">
    <text evidence="3">Homodimer.</text>
</comment>
<evidence type="ECO:0000313" key="4">
    <source>
        <dbReference type="EMBL" id="SMX54243.1"/>
    </source>
</evidence>
<dbReference type="InterPro" id="IPR011051">
    <property type="entry name" value="RmlC_Cupin_sf"/>
</dbReference>
<comment type="similarity">
    <text evidence="3">Belongs to the dTDP-4-dehydrorhamnose 3,5-epimerase family.</text>
</comment>
<feature type="site" description="Participates in a stacking interaction with the thymidine ring of dTDP-4-oxo-6-deoxyglucose" evidence="2">
    <location>
        <position position="137"/>
    </location>
</feature>
<dbReference type="NCBIfam" id="TIGR01221">
    <property type="entry name" value="rmlC"/>
    <property type="match status" value="1"/>
</dbReference>
<dbReference type="GO" id="GO:0019305">
    <property type="term" value="P:dTDP-rhamnose biosynthetic process"/>
    <property type="evidence" value="ECO:0007669"/>
    <property type="project" value="UniProtKB-UniRule"/>
</dbReference>
<name>A0A1Y6K3K4_9CHLR</name>
<feature type="active site" description="Proton donor" evidence="1">
    <location>
        <position position="131"/>
    </location>
</feature>
<evidence type="ECO:0000313" key="5">
    <source>
        <dbReference type="Proteomes" id="UP000195514"/>
    </source>
</evidence>
<dbReference type="PANTHER" id="PTHR21047:SF2">
    <property type="entry name" value="THYMIDINE DIPHOSPHO-4-KETO-RHAMNOSE 3,5-EPIMERASE"/>
    <property type="match status" value="1"/>
</dbReference>
<dbReference type="RefSeq" id="WP_087862105.1">
    <property type="nucleotide sequence ID" value="NZ_LT859958.1"/>
</dbReference>
<dbReference type="OrthoDB" id="9800680at2"/>
<dbReference type="InterPro" id="IPR000888">
    <property type="entry name" value="RmlC-like"/>
</dbReference>
<evidence type="ECO:0000256" key="2">
    <source>
        <dbReference type="PIRSR" id="PIRSR600888-3"/>
    </source>
</evidence>
<dbReference type="GO" id="GO:0000271">
    <property type="term" value="P:polysaccharide biosynthetic process"/>
    <property type="evidence" value="ECO:0007669"/>
    <property type="project" value="TreeGrafter"/>
</dbReference>
<dbReference type="UniPathway" id="UPA00124"/>
<dbReference type="SUPFAM" id="SSF51182">
    <property type="entry name" value="RmlC-like cupins"/>
    <property type="match status" value="1"/>
</dbReference>
<dbReference type="EC" id="5.1.3.13" evidence="3"/>
<comment type="pathway">
    <text evidence="3">Carbohydrate biosynthesis; dTDP-L-rhamnose biosynthesis.</text>
</comment>
<evidence type="ECO:0000256" key="3">
    <source>
        <dbReference type="RuleBase" id="RU364069"/>
    </source>
</evidence>
<keyword evidence="5" id="KW-1185">Reference proteome</keyword>
<sequence>MSHFSPTEIPDVLSITPRVFEDHRGFFMETYQKQVFSQAGILHEFVQDNHSSSGQWTLRGLHYQVTHTQGKLVRVVIGEIFDVAVDLRKSSPHFGKWVGAILSDKNKTQLWIPPGFAHGFLVLSKHADVVYKTTDFYDRESDRTIYWNDPDLGILWPIPDGIQPLVSEKDKSGTLFSKAEVFE</sequence>
<dbReference type="Gene3D" id="2.60.120.10">
    <property type="entry name" value="Jelly Rolls"/>
    <property type="match status" value="1"/>
</dbReference>
<dbReference type="GO" id="GO:0008830">
    <property type="term" value="F:dTDP-4-dehydrorhamnose 3,5-epimerase activity"/>
    <property type="evidence" value="ECO:0007669"/>
    <property type="project" value="UniProtKB-UniRule"/>
</dbReference>
<dbReference type="Proteomes" id="UP000195514">
    <property type="component" value="Chromosome I"/>
</dbReference>
<dbReference type="KEGG" id="abat:CFX1CAM_1178"/>
<reference evidence="5" key="1">
    <citation type="submission" date="2017-05" db="EMBL/GenBank/DDBJ databases">
        <authorList>
            <person name="Kirkegaard R."/>
            <person name="Mcilroy J S."/>
        </authorList>
    </citation>
    <scope>NUCLEOTIDE SEQUENCE [LARGE SCALE GENOMIC DNA]</scope>
</reference>
<comment type="catalytic activity">
    <reaction evidence="3">
        <text>dTDP-4-dehydro-6-deoxy-alpha-D-glucose = dTDP-4-dehydro-beta-L-rhamnose</text>
        <dbReference type="Rhea" id="RHEA:16969"/>
        <dbReference type="ChEBI" id="CHEBI:57649"/>
        <dbReference type="ChEBI" id="CHEBI:62830"/>
        <dbReference type="EC" id="5.1.3.13"/>
    </reaction>
</comment>
<gene>
    <name evidence="4" type="primary">rmlC</name>
    <name evidence="4" type="ORF">CFX1CAM_1178</name>
</gene>
<accession>A0A1Y6K3K4</accession>
<dbReference type="GO" id="GO:0005829">
    <property type="term" value="C:cytosol"/>
    <property type="evidence" value="ECO:0007669"/>
    <property type="project" value="TreeGrafter"/>
</dbReference>
<evidence type="ECO:0000256" key="1">
    <source>
        <dbReference type="PIRSR" id="PIRSR600888-1"/>
    </source>
</evidence>